<evidence type="ECO:0000256" key="2">
    <source>
        <dbReference type="ARBA" id="ARBA00023015"/>
    </source>
</evidence>
<dbReference type="PANTHER" id="PTHR30579:SF8">
    <property type="entry name" value="HTH-TYPE TRANSCRIPTIONAL REGULATOR HDFR"/>
    <property type="match status" value="1"/>
</dbReference>
<evidence type="ECO:0000256" key="3">
    <source>
        <dbReference type="ARBA" id="ARBA00023125"/>
    </source>
</evidence>
<dbReference type="EMBL" id="JAQOMS010000002">
    <property type="protein sequence ID" value="MDC2889955.1"/>
    <property type="molecule type" value="Genomic_DNA"/>
</dbReference>
<dbReference type="InterPro" id="IPR000847">
    <property type="entry name" value="LysR_HTH_N"/>
</dbReference>
<comment type="caution">
    <text evidence="6">The sequence shown here is derived from an EMBL/GenBank/DDBJ whole genome shotgun (WGS) entry which is preliminary data.</text>
</comment>
<proteinExistence type="inferred from homology"/>
<organism evidence="6 7">
    <name type="scientific">Psychrosphaera algicola</name>
    <dbReference type="NCBI Taxonomy" id="3023714"/>
    <lineage>
        <taxon>Bacteria</taxon>
        <taxon>Pseudomonadati</taxon>
        <taxon>Pseudomonadota</taxon>
        <taxon>Gammaproteobacteria</taxon>
        <taxon>Alteromonadales</taxon>
        <taxon>Pseudoalteromonadaceae</taxon>
        <taxon>Psychrosphaera</taxon>
    </lineage>
</organism>
<gene>
    <name evidence="6" type="ORF">PN838_15795</name>
</gene>
<protein>
    <submittedName>
        <fullName evidence="6">LysR family transcriptional regulator</fullName>
    </submittedName>
</protein>
<evidence type="ECO:0000313" key="6">
    <source>
        <dbReference type="EMBL" id="MDC2889955.1"/>
    </source>
</evidence>
<evidence type="ECO:0000313" key="7">
    <source>
        <dbReference type="Proteomes" id="UP001528411"/>
    </source>
</evidence>
<keyword evidence="3" id="KW-0238">DNA-binding</keyword>
<dbReference type="SUPFAM" id="SSF46785">
    <property type="entry name" value="Winged helix' DNA-binding domain"/>
    <property type="match status" value="1"/>
</dbReference>
<dbReference type="InterPro" id="IPR036388">
    <property type="entry name" value="WH-like_DNA-bd_sf"/>
</dbReference>
<evidence type="ECO:0000256" key="1">
    <source>
        <dbReference type="ARBA" id="ARBA00009437"/>
    </source>
</evidence>
<sequence length="89" mass="9769">MDISLAKTFLAIMGTGTFIEAAQKLNITQTAVTSRVRSLEAQLCCTLFVRNRSGAKLTREGEVFAKYALALVQTWENARSTITTADKPE</sequence>
<dbReference type="Gene3D" id="1.10.10.10">
    <property type="entry name" value="Winged helix-like DNA-binding domain superfamily/Winged helix DNA-binding domain"/>
    <property type="match status" value="1"/>
</dbReference>
<dbReference type="PRINTS" id="PR00039">
    <property type="entry name" value="HTHLYSR"/>
</dbReference>
<dbReference type="Pfam" id="PF00126">
    <property type="entry name" value="HTH_1"/>
    <property type="match status" value="1"/>
</dbReference>
<dbReference type="PROSITE" id="PS50931">
    <property type="entry name" value="HTH_LYSR"/>
    <property type="match status" value="1"/>
</dbReference>
<keyword evidence="4" id="KW-0804">Transcription</keyword>
<keyword evidence="2" id="KW-0805">Transcription regulation</keyword>
<dbReference type="InterPro" id="IPR050176">
    <property type="entry name" value="LTTR"/>
</dbReference>
<evidence type="ECO:0000256" key="4">
    <source>
        <dbReference type="ARBA" id="ARBA00023163"/>
    </source>
</evidence>
<name>A0ABT5FGL7_9GAMM</name>
<accession>A0ABT5FGL7</accession>
<evidence type="ECO:0000259" key="5">
    <source>
        <dbReference type="PROSITE" id="PS50931"/>
    </source>
</evidence>
<dbReference type="Proteomes" id="UP001528411">
    <property type="component" value="Unassembled WGS sequence"/>
</dbReference>
<keyword evidence="7" id="KW-1185">Reference proteome</keyword>
<feature type="domain" description="HTH lysR-type" evidence="5">
    <location>
        <begin position="1"/>
        <end position="58"/>
    </location>
</feature>
<comment type="similarity">
    <text evidence="1">Belongs to the LysR transcriptional regulatory family.</text>
</comment>
<dbReference type="PANTHER" id="PTHR30579">
    <property type="entry name" value="TRANSCRIPTIONAL REGULATOR"/>
    <property type="match status" value="1"/>
</dbReference>
<dbReference type="RefSeq" id="WP_272181268.1">
    <property type="nucleotide sequence ID" value="NZ_JAQOMS010000002.1"/>
</dbReference>
<reference evidence="6 7" key="1">
    <citation type="submission" date="2023-01" db="EMBL/GenBank/DDBJ databases">
        <title>Psychrosphaera sp. nov., isolated from marine algae.</title>
        <authorList>
            <person name="Bayburt H."/>
            <person name="Choi B.J."/>
            <person name="Kim J.M."/>
            <person name="Choi D.G."/>
            <person name="Jeon C.O."/>
        </authorList>
    </citation>
    <scope>NUCLEOTIDE SEQUENCE [LARGE SCALE GENOMIC DNA]</scope>
    <source>
        <strain evidence="6 7">G1-22</strain>
    </source>
</reference>
<dbReference type="InterPro" id="IPR036390">
    <property type="entry name" value="WH_DNA-bd_sf"/>
</dbReference>